<keyword evidence="3" id="KW-1185">Reference proteome</keyword>
<evidence type="ECO:0000313" key="2">
    <source>
        <dbReference type="EMBL" id="GFT03262.1"/>
    </source>
</evidence>
<reference evidence="2" key="1">
    <citation type="submission" date="2020-08" db="EMBL/GenBank/DDBJ databases">
        <title>Multicomponent nature underlies the extraordinary mechanical properties of spider dragline silk.</title>
        <authorList>
            <person name="Kono N."/>
            <person name="Nakamura H."/>
            <person name="Mori M."/>
            <person name="Yoshida Y."/>
            <person name="Ohtoshi R."/>
            <person name="Malay A.D."/>
            <person name="Moran D.A.P."/>
            <person name="Tomita M."/>
            <person name="Numata K."/>
            <person name="Arakawa K."/>
        </authorList>
    </citation>
    <scope>NUCLEOTIDE SEQUENCE</scope>
</reference>
<dbReference type="EMBL" id="BMAW01055877">
    <property type="protein sequence ID" value="GFT03262.1"/>
    <property type="molecule type" value="Genomic_DNA"/>
</dbReference>
<sequence length="121" mass="13297">MLGGFPVLSDLVIITEVGGTSENSPPIPDGDRRSYSRRREDRACRVVIDVFTNRDEIVVSSRGSKSFPLDIVWDGTEGVGYVYPTSKGFRLEAVSIFQMLGNDKIVLEHTIKGHESLLVAG</sequence>
<proteinExistence type="predicted"/>
<accession>A0A8X6NB14</accession>
<feature type="region of interest" description="Disordered" evidence="1">
    <location>
        <begin position="19"/>
        <end position="39"/>
    </location>
</feature>
<dbReference type="Proteomes" id="UP000887013">
    <property type="component" value="Unassembled WGS sequence"/>
</dbReference>
<feature type="compositionally biased region" description="Basic and acidic residues" evidence="1">
    <location>
        <begin position="29"/>
        <end position="39"/>
    </location>
</feature>
<evidence type="ECO:0000256" key="1">
    <source>
        <dbReference type="SAM" id="MobiDB-lite"/>
    </source>
</evidence>
<evidence type="ECO:0000313" key="3">
    <source>
        <dbReference type="Proteomes" id="UP000887013"/>
    </source>
</evidence>
<dbReference type="AlphaFoldDB" id="A0A8X6NB14"/>
<comment type="caution">
    <text evidence="2">The sequence shown here is derived from an EMBL/GenBank/DDBJ whole genome shotgun (WGS) entry which is preliminary data.</text>
</comment>
<name>A0A8X6NB14_NEPPI</name>
<organism evidence="2 3">
    <name type="scientific">Nephila pilipes</name>
    <name type="common">Giant wood spider</name>
    <name type="synonym">Nephila maculata</name>
    <dbReference type="NCBI Taxonomy" id="299642"/>
    <lineage>
        <taxon>Eukaryota</taxon>
        <taxon>Metazoa</taxon>
        <taxon>Ecdysozoa</taxon>
        <taxon>Arthropoda</taxon>
        <taxon>Chelicerata</taxon>
        <taxon>Arachnida</taxon>
        <taxon>Araneae</taxon>
        <taxon>Araneomorphae</taxon>
        <taxon>Entelegynae</taxon>
        <taxon>Araneoidea</taxon>
        <taxon>Nephilidae</taxon>
        <taxon>Nephila</taxon>
    </lineage>
</organism>
<protein>
    <submittedName>
        <fullName evidence="2">Uncharacterized protein</fullName>
    </submittedName>
</protein>
<gene>
    <name evidence="2" type="ORF">NPIL_129291</name>
</gene>